<dbReference type="SUPFAM" id="SSF159468">
    <property type="entry name" value="AtpF-like"/>
    <property type="match status" value="1"/>
</dbReference>
<keyword evidence="3" id="KW-0406">Ion transport</keyword>
<reference evidence="4 7" key="1">
    <citation type="submission" date="2023-03" db="EMBL/GenBank/DDBJ databases">
        <authorList>
            <person name="Shen W."/>
            <person name="Cai J."/>
        </authorList>
    </citation>
    <scope>NUCLEOTIDE SEQUENCE</scope>
    <source>
        <strain evidence="4">P33-2</strain>
        <strain evidence="5 7">Y2</strain>
    </source>
</reference>
<dbReference type="NCBIfam" id="NF002384">
    <property type="entry name" value="PRK01395.1"/>
    <property type="match status" value="1"/>
</dbReference>
<evidence type="ECO:0000256" key="2">
    <source>
        <dbReference type="ARBA" id="ARBA00022448"/>
    </source>
</evidence>
<dbReference type="GO" id="GO:0046961">
    <property type="term" value="F:proton-transporting ATPase activity, rotational mechanism"/>
    <property type="evidence" value="ECO:0007669"/>
    <property type="project" value="InterPro"/>
</dbReference>
<evidence type="ECO:0000313" key="7">
    <source>
        <dbReference type="Proteomes" id="UP001264335"/>
    </source>
</evidence>
<comment type="caution">
    <text evidence="4">The sequence shown here is derived from an EMBL/GenBank/DDBJ whole genome shotgun (WGS) entry which is preliminary data.</text>
</comment>
<organism evidence="4 6">
    <name type="scientific">Enterococcus avium</name>
    <name type="common">Streptococcus avium</name>
    <dbReference type="NCBI Taxonomy" id="33945"/>
    <lineage>
        <taxon>Bacteria</taxon>
        <taxon>Bacillati</taxon>
        <taxon>Bacillota</taxon>
        <taxon>Bacilli</taxon>
        <taxon>Lactobacillales</taxon>
        <taxon>Enterococcaceae</taxon>
        <taxon>Enterococcus</taxon>
    </lineage>
</organism>
<evidence type="ECO:0000256" key="1">
    <source>
        <dbReference type="ARBA" id="ARBA00010148"/>
    </source>
</evidence>
<dbReference type="RefSeq" id="WP_016182017.1">
    <property type="nucleotide sequence ID" value="NZ_CAAKOC010000054.1"/>
</dbReference>
<proteinExistence type="inferred from homology"/>
<dbReference type="Gene3D" id="3.40.50.10580">
    <property type="entry name" value="ATPase, V1 complex, subunit F"/>
    <property type="match status" value="1"/>
</dbReference>
<dbReference type="Proteomes" id="UP001264335">
    <property type="component" value="Unassembled WGS sequence"/>
</dbReference>
<dbReference type="Pfam" id="PF01990">
    <property type="entry name" value="ATP-synt_F"/>
    <property type="match status" value="1"/>
</dbReference>
<keyword evidence="2" id="KW-0813">Transport</keyword>
<dbReference type="AlphaFoldDB" id="A0A2N8PWL2"/>
<evidence type="ECO:0000313" key="6">
    <source>
        <dbReference type="Proteomes" id="UP001260773"/>
    </source>
</evidence>
<evidence type="ECO:0000256" key="3">
    <source>
        <dbReference type="ARBA" id="ARBA00023065"/>
    </source>
</evidence>
<dbReference type="Proteomes" id="UP001260773">
    <property type="component" value="Unassembled WGS sequence"/>
</dbReference>
<dbReference type="InterPro" id="IPR036906">
    <property type="entry name" value="ATPase_V1_fsu_sf"/>
</dbReference>
<dbReference type="EMBL" id="JARPWH010000064">
    <property type="protein sequence ID" value="MDT2403777.1"/>
    <property type="molecule type" value="Genomic_DNA"/>
</dbReference>
<protein>
    <submittedName>
        <fullName evidence="4">V-type ATP synthase subunit F</fullName>
    </submittedName>
</protein>
<dbReference type="EMBL" id="JARPWY010000038">
    <property type="protein sequence ID" value="MDT2515252.1"/>
    <property type="molecule type" value="Genomic_DNA"/>
</dbReference>
<sequence>MAHKIGAIGDKDSVLPFKLFDFDTRTTKDKQLIRQQIDEMAKNDYGIIYITEEFAQLVPDTIKRYEEKMIPAIVLIPNHEGTLGIGKSMIQGQVERAVGQNIL</sequence>
<gene>
    <name evidence="4" type="ORF">P7D43_15520</name>
    <name evidence="5" type="ORF">P7D79_13585</name>
</gene>
<comment type="similarity">
    <text evidence="1">Belongs to the V-ATPase F subunit family.</text>
</comment>
<accession>A0A2N8PWL2</accession>
<evidence type="ECO:0000313" key="4">
    <source>
        <dbReference type="EMBL" id="MDT2403777.1"/>
    </source>
</evidence>
<name>A0A2N8PWL2_ENTAV</name>
<evidence type="ECO:0000313" key="5">
    <source>
        <dbReference type="EMBL" id="MDT2515252.1"/>
    </source>
</evidence>
<dbReference type="InterPro" id="IPR008218">
    <property type="entry name" value="ATPase_V1-cplx_f_g_su"/>
</dbReference>